<evidence type="ECO:0000313" key="2">
    <source>
        <dbReference type="EMBL" id="CAD9397552.1"/>
    </source>
</evidence>
<accession>A0A7S2BJB0</accession>
<feature type="compositionally biased region" description="Polar residues" evidence="1">
    <location>
        <begin position="161"/>
        <end position="170"/>
    </location>
</feature>
<feature type="region of interest" description="Disordered" evidence="1">
    <location>
        <begin position="45"/>
        <end position="66"/>
    </location>
</feature>
<protein>
    <submittedName>
        <fullName evidence="2">Uncharacterized protein</fullName>
    </submittedName>
</protein>
<proteinExistence type="predicted"/>
<sequence>MSPQLIDPHEHSFAEWKDTCWLPRLRSHAAKSNSAGGVRLEAVATKSKADVSQAGNSYSTTDSRRPSVVQRAAKLGLGLVQDTVAKVEGSGRVGHPKTKINGSVLKPPVSNLGCLGACTAASAEMKANAATNGRHMKAEATRANGYMMLDEQKSAADHSGCASSPTSSPFSYPVGLAPRAASPTPTWPSPSHTPLSGSSPASKSTSSNSPSKTGPSRNSPTRTSPSSNSPPGSRANRRPRPDSKVLARSV</sequence>
<feature type="compositionally biased region" description="Low complexity" evidence="1">
    <location>
        <begin position="177"/>
        <end position="234"/>
    </location>
</feature>
<name>A0A7S2BJB0_9EUKA</name>
<gene>
    <name evidence="2" type="ORF">CBRE1094_LOCUS1866</name>
</gene>
<dbReference type="EMBL" id="HBGU01003478">
    <property type="protein sequence ID" value="CAD9397552.1"/>
    <property type="molecule type" value="Transcribed_RNA"/>
</dbReference>
<evidence type="ECO:0000256" key="1">
    <source>
        <dbReference type="SAM" id="MobiDB-lite"/>
    </source>
</evidence>
<feature type="compositionally biased region" description="Basic and acidic residues" evidence="1">
    <location>
        <begin position="239"/>
        <end position="250"/>
    </location>
</feature>
<feature type="region of interest" description="Disordered" evidence="1">
    <location>
        <begin position="157"/>
        <end position="250"/>
    </location>
</feature>
<reference evidence="2" key="1">
    <citation type="submission" date="2021-01" db="EMBL/GenBank/DDBJ databases">
        <authorList>
            <person name="Corre E."/>
            <person name="Pelletier E."/>
            <person name="Niang G."/>
            <person name="Scheremetjew M."/>
            <person name="Finn R."/>
            <person name="Kale V."/>
            <person name="Holt S."/>
            <person name="Cochrane G."/>
            <person name="Meng A."/>
            <person name="Brown T."/>
            <person name="Cohen L."/>
        </authorList>
    </citation>
    <scope>NUCLEOTIDE SEQUENCE</scope>
    <source>
        <strain evidence="2">UTEX LB 985</strain>
    </source>
</reference>
<organism evidence="2">
    <name type="scientific">Haptolina brevifila</name>
    <dbReference type="NCBI Taxonomy" id="156173"/>
    <lineage>
        <taxon>Eukaryota</taxon>
        <taxon>Haptista</taxon>
        <taxon>Haptophyta</taxon>
        <taxon>Prymnesiophyceae</taxon>
        <taxon>Prymnesiales</taxon>
        <taxon>Prymnesiaceae</taxon>
        <taxon>Haptolina</taxon>
    </lineage>
</organism>
<dbReference type="AlphaFoldDB" id="A0A7S2BJB0"/>